<evidence type="ECO:0000313" key="2">
    <source>
        <dbReference type="Proteomes" id="UP000318616"/>
    </source>
</evidence>
<evidence type="ECO:0000313" key="1">
    <source>
        <dbReference type="EMBL" id="TRV27570.1"/>
    </source>
</evidence>
<gene>
    <name evidence="1" type="ORF">EWV88_04555</name>
</gene>
<comment type="caution">
    <text evidence="1">The sequence shown here is derived from an EMBL/GenBank/DDBJ whole genome shotgun (WGS) entry which is preliminary data.</text>
</comment>
<accession>A0A552M545</accession>
<dbReference type="AlphaFoldDB" id="A0A552M545"/>
<dbReference type="Proteomes" id="UP000318616">
    <property type="component" value="Unassembled WGS sequence"/>
</dbReference>
<protein>
    <submittedName>
        <fullName evidence="1">Uncharacterized protein</fullName>
    </submittedName>
</protein>
<proteinExistence type="predicted"/>
<dbReference type="EMBL" id="SFAP01000059">
    <property type="protein sequence ID" value="TRV27570.1"/>
    <property type="molecule type" value="Genomic_DNA"/>
</dbReference>
<organism evidence="1 2">
    <name type="scientific">Microcystis wesenbergii Mw_MB_S_20031200_S109D</name>
    <dbReference type="NCBI Taxonomy" id="2486241"/>
    <lineage>
        <taxon>Bacteria</taxon>
        <taxon>Bacillati</taxon>
        <taxon>Cyanobacteriota</taxon>
        <taxon>Cyanophyceae</taxon>
        <taxon>Oscillatoriophycideae</taxon>
        <taxon>Chroococcales</taxon>
        <taxon>Microcystaceae</taxon>
        <taxon>Microcystis</taxon>
    </lineage>
</organism>
<reference evidence="1 2" key="1">
    <citation type="submission" date="2019-01" db="EMBL/GenBank/DDBJ databases">
        <title>Coherence of Microcystis species and biogeography revealed through population genomics.</title>
        <authorList>
            <person name="Perez-Carrascal O.M."/>
            <person name="Terrat Y."/>
            <person name="Giani A."/>
            <person name="Fortin N."/>
            <person name="Tromas N."/>
            <person name="Shapiro B.J."/>
        </authorList>
    </citation>
    <scope>NUCLEOTIDE SEQUENCE [LARGE SCALE GENOMIC DNA]</scope>
    <source>
        <strain evidence="1">Mw_MB_S_20031200_S109D</strain>
    </source>
</reference>
<sequence>MVRIKGANSDYEYSGQSDGIVDKTEERAELFLQIFICPYDMPSRIEKPHDGKWCIGTDQNCPHEGNKSGHALINLHQKEGISLITDNNNKLSVTQEGNIELIPASGKVIIKRDKKPSCSLTLLEQGLEIKLENGAAIRFDLDGNIELSPAVNKTVTVKGNLTVEKEITGKLSSAMKQELIQEIKQSWLFWFLCGRKKNRDNFPET</sequence>
<name>A0A552M545_9CHRO</name>